<dbReference type="RefSeq" id="WP_251418751.1">
    <property type="nucleotide sequence ID" value="NZ_JAMQGM010000053.1"/>
</dbReference>
<sequence>MRVREWWAWLGRWLMLPLDHPAQAVYGTVITGAVMSAYSDPPVETGDVAVGVVATVVVYWLAHVYAEELVHATEGRVFSWRRLWSTMRGQGAIVRAALSPLAVMGVALLCRATPIVALGIAVWFTVVLLACFGAVSARRGGLRGRSVVLAATLAGCLGLILVALKSSVD</sequence>
<feature type="transmembrane region" description="Helical" evidence="1">
    <location>
        <begin position="92"/>
        <end position="109"/>
    </location>
</feature>
<proteinExistence type="predicted"/>
<keyword evidence="1" id="KW-0472">Membrane</keyword>
<evidence type="ECO:0000256" key="1">
    <source>
        <dbReference type="SAM" id="Phobius"/>
    </source>
</evidence>
<evidence type="ECO:0000313" key="2">
    <source>
        <dbReference type="EMBL" id="MCM2580167.1"/>
    </source>
</evidence>
<accession>A0ABT0XCB9</accession>
<organism evidence="2 3">
    <name type="scientific">Streptomyces meridianus</name>
    <dbReference type="NCBI Taxonomy" id="2938945"/>
    <lineage>
        <taxon>Bacteria</taxon>
        <taxon>Bacillati</taxon>
        <taxon>Actinomycetota</taxon>
        <taxon>Actinomycetes</taxon>
        <taxon>Kitasatosporales</taxon>
        <taxon>Streptomycetaceae</taxon>
        <taxon>Streptomyces</taxon>
    </lineage>
</organism>
<dbReference type="EMBL" id="JAMQGM010000053">
    <property type="protein sequence ID" value="MCM2580167.1"/>
    <property type="molecule type" value="Genomic_DNA"/>
</dbReference>
<feature type="transmembrane region" description="Helical" evidence="1">
    <location>
        <begin position="48"/>
        <end position="66"/>
    </location>
</feature>
<name>A0ABT0XCB9_9ACTN</name>
<feature type="transmembrane region" description="Helical" evidence="1">
    <location>
        <begin position="147"/>
        <end position="164"/>
    </location>
</feature>
<keyword evidence="1" id="KW-1133">Transmembrane helix</keyword>
<keyword evidence="3" id="KW-1185">Reference proteome</keyword>
<gene>
    <name evidence="2" type="ORF">M1E25_22955</name>
</gene>
<evidence type="ECO:0008006" key="4">
    <source>
        <dbReference type="Google" id="ProtNLM"/>
    </source>
</evidence>
<protein>
    <recommendedName>
        <fullName evidence="4">Integral membrane protein</fullName>
    </recommendedName>
</protein>
<evidence type="ECO:0000313" key="3">
    <source>
        <dbReference type="Proteomes" id="UP001167160"/>
    </source>
</evidence>
<comment type="caution">
    <text evidence="2">The sequence shown here is derived from an EMBL/GenBank/DDBJ whole genome shotgun (WGS) entry which is preliminary data.</text>
</comment>
<reference evidence="2" key="1">
    <citation type="journal article" date="2023" name="Int. J. Syst. Evol. Microbiol.">
        <title>Streptomyces meridianus sp. nov. isolated from brackish water of the Tagus estuary in Alcochete, Portugal.</title>
        <authorList>
            <person name="Santos J.D.N."/>
            <person name="Klimek D."/>
            <person name="Calusinska M."/>
            <person name="Lobo Da Cunha A."/>
            <person name="Catita J."/>
            <person name="Goncalves H."/>
            <person name="Gonzalez I."/>
            <person name="Reyes F."/>
            <person name="Lage O.M."/>
        </authorList>
    </citation>
    <scope>NUCLEOTIDE SEQUENCE</scope>
    <source>
        <strain evidence="2">MTZ3.1</strain>
    </source>
</reference>
<dbReference type="Proteomes" id="UP001167160">
    <property type="component" value="Unassembled WGS sequence"/>
</dbReference>
<keyword evidence="1" id="KW-0812">Transmembrane</keyword>
<feature type="transmembrane region" description="Helical" evidence="1">
    <location>
        <begin position="115"/>
        <end position="135"/>
    </location>
</feature>